<sequence>MNIFKSFEIFLREPLSVLRDKFIQIVSIQTGDPFGTFSMKADLMDKKTQITVVNSKKVYHLLETVMYKQRLREQQEKNLIEQK</sequence>
<gene>
    <name evidence="1" type="ORF">SDC9_212169</name>
</gene>
<name>A0A645JM27_9ZZZZ</name>
<organism evidence="1">
    <name type="scientific">bioreactor metagenome</name>
    <dbReference type="NCBI Taxonomy" id="1076179"/>
    <lineage>
        <taxon>unclassified sequences</taxon>
        <taxon>metagenomes</taxon>
        <taxon>ecological metagenomes</taxon>
    </lineage>
</organism>
<proteinExistence type="predicted"/>
<reference evidence="1" key="1">
    <citation type="submission" date="2019-08" db="EMBL/GenBank/DDBJ databases">
        <authorList>
            <person name="Kucharzyk K."/>
            <person name="Murdoch R.W."/>
            <person name="Higgins S."/>
            <person name="Loffler F."/>
        </authorList>
    </citation>
    <scope>NUCLEOTIDE SEQUENCE</scope>
</reference>
<comment type="caution">
    <text evidence="1">The sequence shown here is derived from an EMBL/GenBank/DDBJ whole genome shotgun (WGS) entry which is preliminary data.</text>
</comment>
<accession>A0A645JM27</accession>
<protein>
    <submittedName>
        <fullName evidence="1">Uncharacterized protein</fullName>
    </submittedName>
</protein>
<evidence type="ECO:0000313" key="1">
    <source>
        <dbReference type="EMBL" id="MPN64397.1"/>
    </source>
</evidence>
<dbReference type="AlphaFoldDB" id="A0A645JM27"/>
<dbReference type="EMBL" id="VSSQ01145220">
    <property type="protein sequence ID" value="MPN64397.1"/>
    <property type="molecule type" value="Genomic_DNA"/>
</dbReference>